<evidence type="ECO:0000256" key="1">
    <source>
        <dbReference type="SAM" id="Phobius"/>
    </source>
</evidence>
<keyword evidence="3" id="KW-1185">Reference proteome</keyword>
<dbReference type="RefSeq" id="WP_257822513.1">
    <property type="nucleotide sequence ID" value="NZ_JABXYM010000001.1"/>
</dbReference>
<sequence>MLKKLKILMMIGSVALLILIGWFLFLKDDYKQIENEVYSLDQMETQIVHIEIIDDYALAIYRWDGLGSGVIEFEKNLFGWKMTSGISEWSYGGLQFVKLENFSVIQQSVVRDAENIHVELQNGESYPVPIIKGENTSPRWYYYSATEDLAGATVTTYDKDGQVVEEIQVPDEPSGGAVTQVEEQS</sequence>
<protein>
    <submittedName>
        <fullName evidence="2">Uncharacterized protein</fullName>
    </submittedName>
</protein>
<evidence type="ECO:0000313" key="3">
    <source>
        <dbReference type="Proteomes" id="UP001057753"/>
    </source>
</evidence>
<accession>A0A9Q4G0Q4</accession>
<comment type="caution">
    <text evidence="2">The sequence shown here is derived from an EMBL/GenBank/DDBJ whole genome shotgun (WGS) entry which is preliminary data.</text>
</comment>
<keyword evidence="1" id="KW-0472">Membrane</keyword>
<name>A0A9Q4G0Q4_SALAG</name>
<keyword evidence="1" id="KW-1133">Transmembrane helix</keyword>
<gene>
    <name evidence="2" type="ORF">HXA33_16455</name>
</gene>
<proteinExistence type="predicted"/>
<dbReference type="EMBL" id="JABXYM010000001">
    <property type="protein sequence ID" value="MCR6098133.1"/>
    <property type="molecule type" value="Genomic_DNA"/>
</dbReference>
<evidence type="ECO:0000313" key="2">
    <source>
        <dbReference type="EMBL" id="MCR6098133.1"/>
    </source>
</evidence>
<dbReference type="Proteomes" id="UP001057753">
    <property type="component" value="Unassembled WGS sequence"/>
</dbReference>
<dbReference type="AlphaFoldDB" id="A0A9Q4G0Q4"/>
<reference evidence="2" key="1">
    <citation type="submission" date="2020-06" db="EMBL/GenBank/DDBJ databases">
        <title>Insight into the genomes of haloalkaliphilic bacilli from Kenyan soda lakes.</title>
        <authorList>
            <person name="Mwirichia R."/>
            <person name="Villamizar G.C."/>
            <person name="Poehlein A."/>
            <person name="Mugweru J."/>
            <person name="Kipnyargis A."/>
            <person name="Kiplimo D."/>
            <person name="Orwa P."/>
            <person name="Daniel R."/>
        </authorList>
    </citation>
    <scope>NUCLEOTIDE SEQUENCE</scope>
    <source>
        <strain evidence="2">B1096_S55</strain>
    </source>
</reference>
<feature type="transmembrane region" description="Helical" evidence="1">
    <location>
        <begin position="7"/>
        <end position="25"/>
    </location>
</feature>
<keyword evidence="1" id="KW-0812">Transmembrane</keyword>
<organism evidence="2 3">
    <name type="scientific">Salipaludibacillus agaradhaerens</name>
    <name type="common">Bacillus agaradhaerens</name>
    <dbReference type="NCBI Taxonomy" id="76935"/>
    <lineage>
        <taxon>Bacteria</taxon>
        <taxon>Bacillati</taxon>
        <taxon>Bacillota</taxon>
        <taxon>Bacilli</taxon>
        <taxon>Bacillales</taxon>
        <taxon>Bacillaceae</taxon>
    </lineage>
</organism>